<dbReference type="InterPro" id="IPR023205">
    <property type="entry name" value="DsbA/DsbL"/>
</dbReference>
<feature type="chain" id="PRO_5047338584" description="Thiol:disulfide interchange protein" evidence="4">
    <location>
        <begin position="28"/>
        <end position="221"/>
    </location>
</feature>
<evidence type="ECO:0000313" key="7">
    <source>
        <dbReference type="Proteomes" id="UP001358324"/>
    </source>
</evidence>
<dbReference type="Gene3D" id="3.40.30.10">
    <property type="entry name" value="Glutaredoxin"/>
    <property type="match status" value="1"/>
</dbReference>
<comment type="subcellular location">
    <subcellularLocation>
        <location evidence="3">Periplasm</location>
    </subcellularLocation>
</comment>
<dbReference type="InterPro" id="IPR012336">
    <property type="entry name" value="Thioredoxin-like_fold"/>
</dbReference>
<name>A0ABU7WII4_9GAMM</name>
<dbReference type="RefSeq" id="WP_332079066.1">
    <property type="nucleotide sequence ID" value="NZ_JAZHBM010000003.1"/>
</dbReference>
<evidence type="ECO:0000259" key="5">
    <source>
        <dbReference type="PROSITE" id="PS51352"/>
    </source>
</evidence>
<evidence type="ECO:0000313" key="6">
    <source>
        <dbReference type="EMBL" id="MEF3083333.1"/>
    </source>
</evidence>
<evidence type="ECO:0000256" key="4">
    <source>
        <dbReference type="SAM" id="SignalP"/>
    </source>
</evidence>
<dbReference type="PIRSF" id="PIRSF001488">
    <property type="entry name" value="Tdi_protein"/>
    <property type="match status" value="1"/>
</dbReference>
<gene>
    <name evidence="6" type="ORF">V3391_14055</name>
</gene>
<dbReference type="SUPFAM" id="SSF52833">
    <property type="entry name" value="Thioredoxin-like"/>
    <property type="match status" value="1"/>
</dbReference>
<keyword evidence="3" id="KW-0574">Periplasm</keyword>
<comment type="caution">
    <text evidence="6">The sequence shown here is derived from an EMBL/GenBank/DDBJ whole genome shotgun (WGS) entry which is preliminary data.</text>
</comment>
<dbReference type="Pfam" id="PF13462">
    <property type="entry name" value="Thioredoxin_4"/>
    <property type="match status" value="1"/>
</dbReference>
<dbReference type="InterPro" id="IPR013766">
    <property type="entry name" value="Thioredoxin_domain"/>
</dbReference>
<dbReference type="EMBL" id="JAZHBM010000003">
    <property type="protein sequence ID" value="MEF3083333.1"/>
    <property type="molecule type" value="Genomic_DNA"/>
</dbReference>
<evidence type="ECO:0000256" key="2">
    <source>
        <dbReference type="ARBA" id="ARBA00023284"/>
    </source>
</evidence>
<keyword evidence="3" id="KW-1015">Disulfide bond</keyword>
<evidence type="ECO:0000256" key="3">
    <source>
        <dbReference type="PIRNR" id="PIRNR001488"/>
    </source>
</evidence>
<evidence type="ECO:0000256" key="1">
    <source>
        <dbReference type="ARBA" id="ARBA00022729"/>
    </source>
</evidence>
<dbReference type="PANTHER" id="PTHR35891:SF2">
    <property type="entry name" value="THIOL:DISULFIDE INTERCHANGE PROTEIN DSBA"/>
    <property type="match status" value="1"/>
</dbReference>
<dbReference type="PROSITE" id="PS51352">
    <property type="entry name" value="THIOREDOXIN_2"/>
    <property type="match status" value="1"/>
</dbReference>
<dbReference type="InterPro" id="IPR017937">
    <property type="entry name" value="Thioredoxin_CS"/>
</dbReference>
<keyword evidence="1 4" id="KW-0732">Signal</keyword>
<protein>
    <recommendedName>
        <fullName evidence="3">Thiol:disulfide interchange protein</fullName>
    </recommendedName>
</protein>
<keyword evidence="7" id="KW-1185">Reference proteome</keyword>
<proteinExistence type="inferred from homology"/>
<organism evidence="6 7">
    <name type="scientific">Luteimonas flava</name>
    <dbReference type="NCBI Taxonomy" id="3115822"/>
    <lineage>
        <taxon>Bacteria</taxon>
        <taxon>Pseudomonadati</taxon>
        <taxon>Pseudomonadota</taxon>
        <taxon>Gammaproteobacteria</taxon>
        <taxon>Lysobacterales</taxon>
        <taxon>Lysobacteraceae</taxon>
        <taxon>Luteimonas</taxon>
    </lineage>
</organism>
<reference evidence="6 7" key="1">
    <citation type="submission" date="2024-01" db="EMBL/GenBank/DDBJ databases">
        <title>Novel species of the genus Luteimonas isolated from rivers.</title>
        <authorList>
            <person name="Lu H."/>
        </authorList>
    </citation>
    <scope>NUCLEOTIDE SEQUENCE [LARGE SCALE GENOMIC DNA]</scope>
    <source>
        <strain evidence="6 7">SMYT11W</strain>
    </source>
</reference>
<feature type="domain" description="Thioredoxin" evidence="5">
    <location>
        <begin position="25"/>
        <end position="211"/>
    </location>
</feature>
<dbReference type="PANTHER" id="PTHR35891">
    <property type="entry name" value="THIOL:DISULFIDE INTERCHANGE PROTEIN DSBA"/>
    <property type="match status" value="1"/>
</dbReference>
<dbReference type="InterPro" id="IPR036249">
    <property type="entry name" value="Thioredoxin-like_sf"/>
</dbReference>
<dbReference type="PROSITE" id="PS00194">
    <property type="entry name" value="THIOREDOXIN_1"/>
    <property type="match status" value="1"/>
</dbReference>
<dbReference type="Proteomes" id="UP001358324">
    <property type="component" value="Unassembled WGS sequence"/>
</dbReference>
<dbReference type="InterPro" id="IPR050824">
    <property type="entry name" value="Thiol_disulfide_DsbA"/>
</dbReference>
<sequence length="221" mass="24273">MPSPPRAWRHLFAIAVLAASAWLPAAAQTAAPVEGLDYALIPDGQPWQPLDGKIEVVEIFSYGCVHCFHFQKQVDAWRAKAPRDVRFTYLPAAFSAGDNFARGFFVAQAQRIDARSHHAVFSAVHETSVLPRSGASIDAIAAFYVTQGARSQARFAAAMASPATDEKLNAARAFAVRSGVEGTPTLIINGRYRVMGRRLEDLLVIADQLIARERERERAQR</sequence>
<dbReference type="CDD" id="cd03019">
    <property type="entry name" value="DsbA_DsbA"/>
    <property type="match status" value="1"/>
</dbReference>
<accession>A0ABU7WII4</accession>
<keyword evidence="2" id="KW-0676">Redox-active center</keyword>
<feature type="signal peptide" evidence="4">
    <location>
        <begin position="1"/>
        <end position="27"/>
    </location>
</feature>
<comment type="similarity">
    <text evidence="3">Belongs to the thioredoxin family.</text>
</comment>